<protein>
    <submittedName>
        <fullName evidence="2">Uncharacterized protein</fullName>
    </submittedName>
</protein>
<sequence length="170" mass="19475">MGGLSFSRHRHKGCIEGYIKKLLTKQEKIPWRTASSSTTPTISKLRAAIGKIFHTSTLIHQRETVKKPQKDSNAKSGVQSSTGPTEKKRKRVRRLGKEFDRIATKLLKIMSNLAFTHQGSREHLLLLVIPPYPVLFLRIIPHVIGAPSLPSLIDNVRLRREREREREREN</sequence>
<proteinExistence type="predicted"/>
<dbReference type="Proteomes" id="UP000734854">
    <property type="component" value="Unassembled WGS sequence"/>
</dbReference>
<organism evidence="2 3">
    <name type="scientific">Zingiber officinale</name>
    <name type="common">Ginger</name>
    <name type="synonym">Amomum zingiber</name>
    <dbReference type="NCBI Taxonomy" id="94328"/>
    <lineage>
        <taxon>Eukaryota</taxon>
        <taxon>Viridiplantae</taxon>
        <taxon>Streptophyta</taxon>
        <taxon>Embryophyta</taxon>
        <taxon>Tracheophyta</taxon>
        <taxon>Spermatophyta</taxon>
        <taxon>Magnoliopsida</taxon>
        <taxon>Liliopsida</taxon>
        <taxon>Zingiberales</taxon>
        <taxon>Zingiberaceae</taxon>
        <taxon>Zingiber</taxon>
    </lineage>
</organism>
<dbReference type="EMBL" id="JACMSC010000008">
    <property type="protein sequence ID" value="KAG6511557.1"/>
    <property type="molecule type" value="Genomic_DNA"/>
</dbReference>
<reference evidence="2 3" key="1">
    <citation type="submission" date="2020-08" db="EMBL/GenBank/DDBJ databases">
        <title>Plant Genome Project.</title>
        <authorList>
            <person name="Zhang R.-G."/>
        </authorList>
    </citation>
    <scope>NUCLEOTIDE SEQUENCE [LARGE SCALE GENOMIC DNA]</scope>
    <source>
        <tissue evidence="2">Rhizome</tissue>
    </source>
</reference>
<feature type="compositionally biased region" description="Basic and acidic residues" evidence="1">
    <location>
        <begin position="61"/>
        <end position="73"/>
    </location>
</feature>
<name>A0A8J5LEI5_ZINOF</name>
<dbReference type="AlphaFoldDB" id="A0A8J5LEI5"/>
<feature type="compositionally biased region" description="Polar residues" evidence="1">
    <location>
        <begin position="74"/>
        <end position="84"/>
    </location>
</feature>
<evidence type="ECO:0000313" key="3">
    <source>
        <dbReference type="Proteomes" id="UP000734854"/>
    </source>
</evidence>
<evidence type="ECO:0000313" key="2">
    <source>
        <dbReference type="EMBL" id="KAG6511557.1"/>
    </source>
</evidence>
<keyword evidence="3" id="KW-1185">Reference proteome</keyword>
<gene>
    <name evidence="2" type="ORF">ZIOFF_029629</name>
</gene>
<evidence type="ECO:0000256" key="1">
    <source>
        <dbReference type="SAM" id="MobiDB-lite"/>
    </source>
</evidence>
<feature type="region of interest" description="Disordered" evidence="1">
    <location>
        <begin position="61"/>
        <end position="93"/>
    </location>
</feature>
<comment type="caution">
    <text evidence="2">The sequence shown here is derived from an EMBL/GenBank/DDBJ whole genome shotgun (WGS) entry which is preliminary data.</text>
</comment>
<accession>A0A8J5LEI5</accession>